<evidence type="ECO:0000313" key="1">
    <source>
        <dbReference type="EMBL" id="KKN54866.1"/>
    </source>
</evidence>
<name>A0A0F9U0K4_9ZZZZ</name>
<protein>
    <submittedName>
        <fullName evidence="1">Uncharacterized protein</fullName>
    </submittedName>
</protein>
<reference evidence="1" key="1">
    <citation type="journal article" date="2015" name="Nature">
        <title>Complex archaea that bridge the gap between prokaryotes and eukaryotes.</title>
        <authorList>
            <person name="Spang A."/>
            <person name="Saw J.H."/>
            <person name="Jorgensen S.L."/>
            <person name="Zaremba-Niedzwiedzka K."/>
            <person name="Martijn J."/>
            <person name="Lind A.E."/>
            <person name="van Eijk R."/>
            <person name="Schleper C."/>
            <person name="Guy L."/>
            <person name="Ettema T.J."/>
        </authorList>
    </citation>
    <scope>NUCLEOTIDE SEQUENCE</scope>
</reference>
<organism evidence="1">
    <name type="scientific">marine sediment metagenome</name>
    <dbReference type="NCBI Taxonomy" id="412755"/>
    <lineage>
        <taxon>unclassified sequences</taxon>
        <taxon>metagenomes</taxon>
        <taxon>ecological metagenomes</taxon>
    </lineage>
</organism>
<dbReference type="EMBL" id="LAZR01000908">
    <property type="protein sequence ID" value="KKN54866.1"/>
    <property type="molecule type" value="Genomic_DNA"/>
</dbReference>
<dbReference type="AlphaFoldDB" id="A0A0F9U0K4"/>
<comment type="caution">
    <text evidence="1">The sequence shown here is derived from an EMBL/GenBank/DDBJ whole genome shotgun (WGS) entry which is preliminary data.</text>
</comment>
<gene>
    <name evidence="1" type="ORF">LCGC14_0587590</name>
</gene>
<sequence>MSCEQRLILVDGFEYETFCNEAHASERISDNPGPWWGLIEEDIDGLIEEGDECDYCSASLKEGKAMAALGKGE</sequence>
<accession>A0A0F9U0K4</accession>
<proteinExistence type="predicted"/>